<dbReference type="GeneID" id="65129679"/>
<name>A0A7M1RXS2_9CAUD</name>
<protein>
    <submittedName>
        <fullName evidence="1">Uncharacterized protein</fullName>
    </submittedName>
</protein>
<accession>A0A7M1RXS2</accession>
<dbReference type="KEGG" id="vg:65129679"/>
<evidence type="ECO:0000313" key="1">
    <source>
        <dbReference type="EMBL" id="QOR59158.1"/>
    </source>
</evidence>
<reference evidence="1 2" key="1">
    <citation type="submission" date="2020-07" db="EMBL/GenBank/DDBJ databases">
        <title>Taxonomic proposal: Crassvirales, a new order of highly abundant and diverse bacterial viruses.</title>
        <authorList>
            <person name="Shkoporov A.N."/>
            <person name="Stockdale S.R."/>
            <person name="Guerin E."/>
            <person name="Ross R.P."/>
            <person name="Hill C."/>
        </authorList>
    </citation>
    <scope>NUCLEOTIDE SEQUENCE [LARGE SCALE GENOMIC DNA]</scope>
</reference>
<proteinExistence type="predicted"/>
<sequence>MQRTEIIVGQRFGNWTVIDPTPIYTKGGQRNVKVQCDCGKIEYKHWSSLRLGKTTKCLSCSRKGRRLPVSVGDTFKDWTVVEETKDSQGHLRYKCRCSCGYEQLMRPSALYNSTRWFQCKHCATLKSVEKNTTKVGEITLSILNRIKGKAMLRKIPFNLSLEYLWNLFLQQNGKCAITGDDLGSIREASLDRIDSSLGYIENNVQWVTKQANKCKHILSMKELYEFSQKVINHANQQPSQPLTKLEGSETNS</sequence>
<organism evidence="1 2">
    <name type="scientific">uncultured phage cr111_1</name>
    <dbReference type="NCBI Taxonomy" id="2772071"/>
    <lineage>
        <taxon>Viruses</taxon>
        <taxon>Duplodnaviria</taxon>
        <taxon>Heunggongvirae</taxon>
        <taxon>Uroviricota</taxon>
        <taxon>Caudoviricetes</taxon>
        <taxon>Crassvirales</taxon>
        <taxon>Steigviridae</taxon>
        <taxon>Asinivirinae</taxon>
        <taxon>Lahndsivirus</taxon>
        <taxon>Lahndsivirus rarus</taxon>
    </lineage>
</organism>
<dbReference type="RefSeq" id="YP_010111316.1">
    <property type="nucleotide sequence ID" value="NC_055880.1"/>
</dbReference>
<dbReference type="EMBL" id="MT774387">
    <property type="protein sequence ID" value="QOR59158.1"/>
    <property type="molecule type" value="Genomic_DNA"/>
</dbReference>
<dbReference type="Gene3D" id="3.30.40.220">
    <property type="match status" value="1"/>
</dbReference>
<evidence type="ECO:0000313" key="2">
    <source>
        <dbReference type="Proteomes" id="UP000594132"/>
    </source>
</evidence>
<dbReference type="Proteomes" id="UP000594132">
    <property type="component" value="Segment"/>
</dbReference>
<keyword evidence="2" id="KW-1185">Reference proteome</keyword>